<dbReference type="GO" id="GO:0016102">
    <property type="term" value="P:diterpenoid biosynthetic process"/>
    <property type="evidence" value="ECO:0007669"/>
    <property type="project" value="TreeGrafter"/>
</dbReference>
<evidence type="ECO:0000256" key="1">
    <source>
        <dbReference type="ARBA" id="ARBA00006333"/>
    </source>
</evidence>
<gene>
    <name evidence="2" type="ORF">EYC84_010509</name>
</gene>
<evidence type="ECO:0008006" key="4">
    <source>
        <dbReference type="Google" id="ProtNLM"/>
    </source>
</evidence>
<comment type="similarity">
    <text evidence="1">Belongs to the terpene synthase family.</text>
</comment>
<dbReference type="Proteomes" id="UP000322873">
    <property type="component" value="Unassembled WGS sequence"/>
</dbReference>
<dbReference type="EMBL" id="VICG01000011">
    <property type="protein sequence ID" value="KAA8567501.1"/>
    <property type="molecule type" value="Genomic_DNA"/>
</dbReference>
<reference evidence="2 3" key="1">
    <citation type="submission" date="2019-06" db="EMBL/GenBank/DDBJ databases">
        <title>Genome Sequence of the Brown Rot Fungal Pathogen Monilinia fructicola.</title>
        <authorList>
            <person name="De Miccolis Angelini R.M."/>
            <person name="Landi L."/>
            <person name="Abate D."/>
            <person name="Pollastro S."/>
            <person name="Romanazzi G."/>
            <person name="Faretra F."/>
        </authorList>
    </citation>
    <scope>NUCLEOTIDE SEQUENCE [LARGE SCALE GENOMIC DNA]</scope>
    <source>
        <strain evidence="2 3">Mfrc123</strain>
    </source>
</reference>
<comment type="caution">
    <text evidence="2">The sequence shown here is derived from an EMBL/GenBank/DDBJ whole genome shotgun (WGS) entry which is preliminary data.</text>
</comment>
<name>A0A5M9JDZ2_MONFR</name>
<sequence>MPGGSMFGSPSSTAAYLMNASVWDSEAETYLRSVTTQLSSNYPHGGFPSAFPTTIFETVWITATLLDSGFTTQDFLPERLDEIKDLLKTTLENQGGIVGFGNDAA</sequence>
<dbReference type="GO" id="GO:0000287">
    <property type="term" value="F:magnesium ion binding"/>
    <property type="evidence" value="ECO:0007669"/>
    <property type="project" value="TreeGrafter"/>
</dbReference>
<organism evidence="2 3">
    <name type="scientific">Monilinia fructicola</name>
    <name type="common">Brown rot fungus</name>
    <name type="synonym">Ciboria fructicola</name>
    <dbReference type="NCBI Taxonomy" id="38448"/>
    <lineage>
        <taxon>Eukaryota</taxon>
        <taxon>Fungi</taxon>
        <taxon>Dikarya</taxon>
        <taxon>Ascomycota</taxon>
        <taxon>Pezizomycotina</taxon>
        <taxon>Leotiomycetes</taxon>
        <taxon>Helotiales</taxon>
        <taxon>Sclerotiniaceae</taxon>
        <taxon>Monilinia</taxon>
    </lineage>
</organism>
<accession>A0A5M9JDZ2</accession>
<dbReference type="InterPro" id="IPR050148">
    <property type="entry name" value="Terpene_synthase-like"/>
</dbReference>
<dbReference type="GO" id="GO:0010333">
    <property type="term" value="F:terpene synthase activity"/>
    <property type="evidence" value="ECO:0007669"/>
    <property type="project" value="InterPro"/>
</dbReference>
<evidence type="ECO:0000313" key="2">
    <source>
        <dbReference type="EMBL" id="KAA8567501.1"/>
    </source>
</evidence>
<evidence type="ECO:0000313" key="3">
    <source>
        <dbReference type="Proteomes" id="UP000322873"/>
    </source>
</evidence>
<dbReference type="PANTHER" id="PTHR31739">
    <property type="entry name" value="ENT-COPALYL DIPHOSPHATE SYNTHASE, CHLOROPLASTIC"/>
    <property type="match status" value="1"/>
</dbReference>
<dbReference type="Gene3D" id="1.50.10.160">
    <property type="match status" value="1"/>
</dbReference>
<dbReference type="PANTHER" id="PTHR31739:SF25">
    <property type="entry name" value="(E,E)-GERANYLLINALOOL SYNTHASE"/>
    <property type="match status" value="1"/>
</dbReference>
<dbReference type="VEuPathDB" id="FungiDB:MFRU_040g00010"/>
<protein>
    <recommendedName>
        <fullName evidence="4">Squalene cyclase N-terminal domain-containing protein</fullName>
    </recommendedName>
</protein>
<dbReference type="AlphaFoldDB" id="A0A5M9JDZ2"/>
<keyword evidence="3" id="KW-1185">Reference proteome</keyword>
<proteinExistence type="inferred from homology"/>